<reference evidence="1 2" key="1">
    <citation type="submission" date="2016-10" db="EMBL/GenBank/DDBJ databases">
        <title>Alkaliphiles isolated from bioreactors.</title>
        <authorList>
            <person name="Salah Z."/>
            <person name="Rout S.P."/>
            <person name="Humphreys P.N."/>
        </authorList>
    </citation>
    <scope>NUCLEOTIDE SEQUENCE [LARGE SCALE GENOMIC DNA]</scope>
    <source>
        <strain evidence="1 2">ZS02</strain>
    </source>
</reference>
<dbReference type="OrthoDB" id="7569346at2"/>
<evidence type="ECO:0000313" key="1">
    <source>
        <dbReference type="EMBL" id="OMG55198.1"/>
    </source>
</evidence>
<evidence type="ECO:0000313" key="2">
    <source>
        <dbReference type="Proteomes" id="UP000187526"/>
    </source>
</evidence>
<organism evidence="1 2">
    <name type="scientific">Azonexus hydrophilus</name>
    <dbReference type="NCBI Taxonomy" id="418702"/>
    <lineage>
        <taxon>Bacteria</taxon>
        <taxon>Pseudomonadati</taxon>
        <taxon>Pseudomonadota</taxon>
        <taxon>Betaproteobacteria</taxon>
        <taxon>Rhodocyclales</taxon>
        <taxon>Azonexaceae</taxon>
        <taxon>Azonexus</taxon>
    </lineage>
</organism>
<protein>
    <submittedName>
        <fullName evidence="1">Uncharacterized protein</fullName>
    </submittedName>
</protein>
<comment type="caution">
    <text evidence="1">The sequence shown here is derived from an EMBL/GenBank/DDBJ whole genome shotgun (WGS) entry which is preliminary data.</text>
</comment>
<gene>
    <name evidence="1" type="ORF">BJN45_08645</name>
</gene>
<dbReference type="Proteomes" id="UP000187526">
    <property type="component" value="Unassembled WGS sequence"/>
</dbReference>
<dbReference type="EMBL" id="MTHD01000002">
    <property type="protein sequence ID" value="OMG55198.1"/>
    <property type="molecule type" value="Genomic_DNA"/>
</dbReference>
<accession>A0A1R1I8U3</accession>
<sequence>MIAPRTLLSIDDMLRLPIGKFLSAYANLTGLLQAIEGTNGPVWLTPDSYSDVRQHTKALIDTCIDLGMNVTQSAALRVSYEIEHPEVDGVSGNIGFRGDALLRLKRFLQGTVHCFENEAEPKTALILPPDMAKYYDSSHPHFGELVQAQFPSAAYEIEEAAKCLAVSSDTAVAFHLMRTVELGIQAVSKCLGIPDPTKEAERNWGAILRKVKSAMAEFDSGTSKHWSNPAERDYFDSAYMTLDAVKNVWRNPTMHVDKKYNPDEAMSMFIAVRSFMTKLASRMDEQGLPKA</sequence>
<keyword evidence="2" id="KW-1185">Reference proteome</keyword>
<name>A0A1R1I8U3_9RHOO</name>
<dbReference type="STRING" id="418702.BJN45_08645"/>
<proteinExistence type="predicted"/>
<dbReference type="AlphaFoldDB" id="A0A1R1I8U3"/>
<dbReference type="RefSeq" id="WP_076094032.1">
    <property type="nucleotide sequence ID" value="NZ_MTHD01000002.1"/>
</dbReference>